<evidence type="ECO:0000313" key="16">
    <source>
        <dbReference type="Proteomes" id="UP000694580"/>
    </source>
</evidence>
<name>A0AAY4C6A9_9TELE</name>
<dbReference type="Ensembl" id="ENSDCDT00010035505.1">
    <property type="protein sequence ID" value="ENSDCDP00010028730.1"/>
    <property type="gene ID" value="ENSDCDG00010018141.1"/>
</dbReference>
<dbReference type="EC" id="1.15.1.1" evidence="2"/>
<evidence type="ECO:0000256" key="11">
    <source>
        <dbReference type="ARBA" id="ARBA00048118"/>
    </source>
</evidence>
<evidence type="ECO:0000256" key="12">
    <source>
        <dbReference type="ARBA" id="ARBA00049899"/>
    </source>
</evidence>
<dbReference type="PROSITE" id="PS01033">
    <property type="entry name" value="GLOBIN"/>
    <property type="match status" value="1"/>
</dbReference>
<evidence type="ECO:0000256" key="4">
    <source>
        <dbReference type="ARBA" id="ARBA00022723"/>
    </source>
</evidence>
<keyword evidence="5" id="KW-0408">Iron</keyword>
<dbReference type="Pfam" id="PF00042">
    <property type="entry name" value="Globin"/>
    <property type="match status" value="1"/>
</dbReference>
<comment type="catalytic activity">
    <reaction evidence="6">
        <text>Fe(II)-heme b-[protein] + nitric oxide + O2 = Fe(III)-heme b-[protein] + nitrate</text>
        <dbReference type="Rhea" id="RHEA:78091"/>
        <dbReference type="Rhea" id="RHEA-COMP:18975"/>
        <dbReference type="Rhea" id="RHEA-COMP:18976"/>
        <dbReference type="ChEBI" id="CHEBI:15379"/>
        <dbReference type="ChEBI" id="CHEBI:16480"/>
        <dbReference type="ChEBI" id="CHEBI:17632"/>
        <dbReference type="ChEBI" id="CHEBI:55376"/>
        <dbReference type="ChEBI" id="CHEBI:60344"/>
    </reaction>
    <physiologicalReaction direction="left-to-right" evidence="6">
        <dbReference type="Rhea" id="RHEA:78092"/>
    </physiologicalReaction>
</comment>
<evidence type="ECO:0000256" key="5">
    <source>
        <dbReference type="ARBA" id="ARBA00023004"/>
    </source>
</evidence>
<sequence>MEVLQAKVEVGRLEKAEPLSESEVDLIQRSWAPVFQNCETAGVAVLIRLFMNFPSSKQFFSHFQHIDTPEEMKQSDQLKKHAKRVMSAINTLVENLHDGDKVASVLSLVGKSHAIKHKVDPKYFKILGGVILEVLVEDFPDSFSPDVQGAWGKLMALMYCHVTRVYSEVGWV</sequence>
<dbReference type="PRINTS" id="PR01906">
    <property type="entry name" value="FISHGLOBIN"/>
</dbReference>
<dbReference type="RefSeq" id="XP_028841720.1">
    <property type="nucleotide sequence ID" value="XM_028985887.1"/>
</dbReference>
<comment type="catalytic activity">
    <reaction evidence="11">
        <text>Fe(III)-heme b-[protein] + nitric oxide + H2O = Fe(II)-heme b-[protein] + nitrite + 2 H(+)</text>
        <dbReference type="Rhea" id="RHEA:77711"/>
        <dbReference type="Rhea" id="RHEA-COMP:18975"/>
        <dbReference type="Rhea" id="RHEA-COMP:18976"/>
        <dbReference type="ChEBI" id="CHEBI:15377"/>
        <dbReference type="ChEBI" id="CHEBI:15378"/>
        <dbReference type="ChEBI" id="CHEBI:16301"/>
        <dbReference type="ChEBI" id="CHEBI:16480"/>
        <dbReference type="ChEBI" id="CHEBI:55376"/>
        <dbReference type="ChEBI" id="CHEBI:60344"/>
    </reaction>
    <physiologicalReaction direction="right-to-left" evidence="11">
        <dbReference type="Rhea" id="RHEA:77713"/>
    </physiologicalReaction>
</comment>
<dbReference type="GO" id="GO:0005344">
    <property type="term" value="F:oxygen carrier activity"/>
    <property type="evidence" value="ECO:0007669"/>
    <property type="project" value="UniProtKB-KW"/>
</dbReference>
<dbReference type="InterPro" id="IPR000971">
    <property type="entry name" value="Globin"/>
</dbReference>
<evidence type="ECO:0000256" key="8">
    <source>
        <dbReference type="ARBA" id="ARBA00044562"/>
    </source>
</evidence>
<dbReference type="PANTHER" id="PTHR46783:SF1">
    <property type="entry name" value="CYTOGLOBIN-1-RELATED"/>
    <property type="match status" value="1"/>
</dbReference>
<dbReference type="SUPFAM" id="SSF46458">
    <property type="entry name" value="Globin-like"/>
    <property type="match status" value="1"/>
</dbReference>
<dbReference type="GO" id="GO:0020037">
    <property type="term" value="F:heme binding"/>
    <property type="evidence" value="ECO:0007669"/>
    <property type="project" value="InterPro"/>
</dbReference>
<comment type="similarity">
    <text evidence="1 13">Belongs to the globin family.</text>
</comment>
<keyword evidence="13" id="KW-0813">Transport</keyword>
<dbReference type="GO" id="GO:0004784">
    <property type="term" value="F:superoxide dismutase activity"/>
    <property type="evidence" value="ECO:0007669"/>
    <property type="project" value="UniProtKB-EC"/>
</dbReference>
<dbReference type="InterPro" id="IPR009050">
    <property type="entry name" value="Globin-like_sf"/>
</dbReference>
<dbReference type="GO" id="GO:0019825">
    <property type="term" value="F:oxygen binding"/>
    <property type="evidence" value="ECO:0007669"/>
    <property type="project" value="InterPro"/>
</dbReference>
<keyword evidence="16" id="KW-1185">Reference proteome</keyword>
<dbReference type="Gene3D" id="1.10.490.10">
    <property type="entry name" value="Globins"/>
    <property type="match status" value="1"/>
</dbReference>
<dbReference type="PANTHER" id="PTHR46783">
    <property type="entry name" value="CYTOGLOBIN"/>
    <property type="match status" value="1"/>
</dbReference>
<dbReference type="AlphaFoldDB" id="A0AAY4C6A9"/>
<feature type="domain" description="Globin" evidence="14">
    <location>
        <begin position="18"/>
        <end position="167"/>
    </location>
</feature>
<evidence type="ECO:0000256" key="3">
    <source>
        <dbReference type="ARBA" id="ARBA00022617"/>
    </source>
</evidence>
<evidence type="ECO:0000256" key="13">
    <source>
        <dbReference type="RuleBase" id="RU000356"/>
    </source>
</evidence>
<organism evidence="15 16">
    <name type="scientific">Denticeps clupeoides</name>
    <name type="common">denticle herring</name>
    <dbReference type="NCBI Taxonomy" id="299321"/>
    <lineage>
        <taxon>Eukaryota</taxon>
        <taxon>Metazoa</taxon>
        <taxon>Chordata</taxon>
        <taxon>Craniata</taxon>
        <taxon>Vertebrata</taxon>
        <taxon>Euteleostomi</taxon>
        <taxon>Actinopterygii</taxon>
        <taxon>Neopterygii</taxon>
        <taxon>Teleostei</taxon>
        <taxon>Clupei</taxon>
        <taxon>Clupeiformes</taxon>
        <taxon>Denticipitoidei</taxon>
        <taxon>Denticipitidae</taxon>
        <taxon>Denticeps</taxon>
    </lineage>
</organism>
<reference evidence="15" key="2">
    <citation type="submission" date="2025-08" db="UniProtKB">
        <authorList>
            <consortium name="Ensembl"/>
        </authorList>
    </citation>
    <scope>IDENTIFICATION</scope>
</reference>
<reference evidence="15 16" key="1">
    <citation type="submission" date="2020-06" db="EMBL/GenBank/DDBJ databases">
        <authorList>
            <consortium name="Wellcome Sanger Institute Data Sharing"/>
        </authorList>
    </citation>
    <scope>NUCLEOTIDE SEQUENCE [LARGE SCALE GENOMIC DNA]</scope>
</reference>
<evidence type="ECO:0000256" key="9">
    <source>
        <dbReference type="ARBA" id="ARBA00044569"/>
    </source>
</evidence>
<dbReference type="GeneID" id="114793749"/>
<evidence type="ECO:0000256" key="1">
    <source>
        <dbReference type="ARBA" id="ARBA00008705"/>
    </source>
</evidence>
<evidence type="ECO:0000256" key="10">
    <source>
        <dbReference type="ARBA" id="ARBA00047393"/>
    </source>
</evidence>
<dbReference type="Proteomes" id="UP000694580">
    <property type="component" value="Chromosome 7"/>
</dbReference>
<comment type="catalytic activity">
    <reaction evidence="10">
        <text>2 superoxide + 2 H(+) = H2O2 + O2</text>
        <dbReference type="Rhea" id="RHEA:20696"/>
        <dbReference type="ChEBI" id="CHEBI:15378"/>
        <dbReference type="ChEBI" id="CHEBI:15379"/>
        <dbReference type="ChEBI" id="CHEBI:16240"/>
        <dbReference type="ChEBI" id="CHEBI:18421"/>
        <dbReference type="EC" id="1.15.1.1"/>
    </reaction>
    <physiologicalReaction direction="left-to-right" evidence="10">
        <dbReference type="Rhea" id="RHEA:20697"/>
    </physiologicalReaction>
</comment>
<evidence type="ECO:0000259" key="14">
    <source>
        <dbReference type="PROSITE" id="PS01033"/>
    </source>
</evidence>
<evidence type="ECO:0000256" key="7">
    <source>
        <dbReference type="ARBA" id="ARBA00044551"/>
    </source>
</evidence>
<proteinExistence type="inferred from homology"/>
<evidence type="ECO:0000313" key="15">
    <source>
        <dbReference type="Ensembl" id="ENSDCDP00010028730.1"/>
    </source>
</evidence>
<keyword evidence="13" id="KW-0561">Oxygen transport</keyword>
<dbReference type="GeneTree" id="ENSGT00940000155004"/>
<dbReference type="GO" id="GO:0005506">
    <property type="term" value="F:iron ion binding"/>
    <property type="evidence" value="ECO:0007669"/>
    <property type="project" value="InterPro"/>
</dbReference>
<accession>A0AAY4C6A9</accession>
<evidence type="ECO:0000256" key="6">
    <source>
        <dbReference type="ARBA" id="ARBA00044448"/>
    </source>
</evidence>
<dbReference type="InterPro" id="IPR013314">
    <property type="entry name" value="Globin_lamprey/hagfish"/>
</dbReference>
<keyword evidence="3 13" id="KW-0349">Heme</keyword>
<evidence type="ECO:0000256" key="2">
    <source>
        <dbReference type="ARBA" id="ARBA00012682"/>
    </source>
</evidence>
<gene>
    <name evidence="15" type="primary">LOC114793749</name>
</gene>
<keyword evidence="4" id="KW-0479">Metal-binding</keyword>
<reference evidence="15" key="3">
    <citation type="submission" date="2025-09" db="UniProtKB">
        <authorList>
            <consortium name="Ensembl"/>
        </authorList>
    </citation>
    <scope>IDENTIFICATION</scope>
</reference>
<protein>
    <recommendedName>
        <fullName evidence="2">superoxide dismutase</fullName>
        <ecNumber evidence="2">1.15.1.1</ecNumber>
    </recommendedName>
    <alternativeName>
        <fullName evidence="7">Nitrite reductase CYGB</fullName>
    </alternativeName>
    <alternativeName>
        <fullName evidence="9">Pseudoperoxidase CYGB</fullName>
    </alternativeName>
    <alternativeName>
        <fullName evidence="8">Superoxide dismutase CYGB</fullName>
    </alternativeName>
</protein>
<comment type="catalytic activity">
    <reaction evidence="12">
        <text>H2O2 + AH2 = A + 2 H2O</text>
        <dbReference type="Rhea" id="RHEA:30275"/>
        <dbReference type="ChEBI" id="CHEBI:13193"/>
        <dbReference type="ChEBI" id="CHEBI:15377"/>
        <dbReference type="ChEBI" id="CHEBI:16240"/>
        <dbReference type="ChEBI" id="CHEBI:17499"/>
    </reaction>
    <physiologicalReaction direction="left-to-right" evidence="12">
        <dbReference type="Rhea" id="RHEA:30276"/>
    </physiologicalReaction>
</comment>
<dbReference type="InterPro" id="IPR012292">
    <property type="entry name" value="Globin/Proto"/>
</dbReference>